<dbReference type="AlphaFoldDB" id="A0A2P5BTR4"/>
<dbReference type="EMBL" id="JXTB01000223">
    <property type="protein sequence ID" value="PON52197.1"/>
    <property type="molecule type" value="Genomic_DNA"/>
</dbReference>
<name>A0A2P5BTR4_PARAD</name>
<evidence type="ECO:0000256" key="1">
    <source>
        <dbReference type="SAM" id="MobiDB-lite"/>
    </source>
</evidence>
<protein>
    <submittedName>
        <fullName evidence="2">Uncharacterized protein</fullName>
    </submittedName>
</protein>
<evidence type="ECO:0000313" key="3">
    <source>
        <dbReference type="Proteomes" id="UP000237105"/>
    </source>
</evidence>
<sequence>MEDLIRLPSNPFTEAPFGSPQSNWISFSLSNLDISETDEFFQDIDTSSFALKPVMHSGASCFRGAAASKMNTSATLSTGAEKQNEKNLQLQADEERDQHGSGDCSASGGGAITSDDGYY</sequence>
<comment type="caution">
    <text evidence="2">The sequence shown here is derived from an EMBL/GenBank/DDBJ whole genome shotgun (WGS) entry which is preliminary data.</text>
</comment>
<evidence type="ECO:0000313" key="2">
    <source>
        <dbReference type="EMBL" id="PON52197.1"/>
    </source>
</evidence>
<feature type="region of interest" description="Disordered" evidence="1">
    <location>
        <begin position="72"/>
        <end position="119"/>
    </location>
</feature>
<feature type="compositionally biased region" description="Polar residues" evidence="1">
    <location>
        <begin position="72"/>
        <end position="90"/>
    </location>
</feature>
<gene>
    <name evidence="2" type="ORF">PanWU01x14_210390</name>
</gene>
<dbReference type="Proteomes" id="UP000237105">
    <property type="component" value="Unassembled WGS sequence"/>
</dbReference>
<organism evidence="2 3">
    <name type="scientific">Parasponia andersonii</name>
    <name type="common">Sponia andersonii</name>
    <dbReference type="NCBI Taxonomy" id="3476"/>
    <lineage>
        <taxon>Eukaryota</taxon>
        <taxon>Viridiplantae</taxon>
        <taxon>Streptophyta</taxon>
        <taxon>Embryophyta</taxon>
        <taxon>Tracheophyta</taxon>
        <taxon>Spermatophyta</taxon>
        <taxon>Magnoliopsida</taxon>
        <taxon>eudicotyledons</taxon>
        <taxon>Gunneridae</taxon>
        <taxon>Pentapetalae</taxon>
        <taxon>rosids</taxon>
        <taxon>fabids</taxon>
        <taxon>Rosales</taxon>
        <taxon>Cannabaceae</taxon>
        <taxon>Parasponia</taxon>
    </lineage>
</organism>
<keyword evidence="3" id="KW-1185">Reference proteome</keyword>
<accession>A0A2P5BTR4</accession>
<reference evidence="3" key="1">
    <citation type="submission" date="2016-06" db="EMBL/GenBank/DDBJ databases">
        <title>Parallel loss of symbiosis genes in relatives of nitrogen-fixing non-legume Parasponia.</title>
        <authorList>
            <person name="Van Velzen R."/>
            <person name="Holmer R."/>
            <person name="Bu F."/>
            <person name="Rutten L."/>
            <person name="Van Zeijl A."/>
            <person name="Liu W."/>
            <person name="Santuari L."/>
            <person name="Cao Q."/>
            <person name="Sharma T."/>
            <person name="Shen D."/>
            <person name="Roswanjaya Y."/>
            <person name="Wardhani T."/>
            <person name="Kalhor M.S."/>
            <person name="Jansen J."/>
            <person name="Van den Hoogen J."/>
            <person name="Gungor B."/>
            <person name="Hartog M."/>
            <person name="Hontelez J."/>
            <person name="Verver J."/>
            <person name="Yang W.-C."/>
            <person name="Schijlen E."/>
            <person name="Repin R."/>
            <person name="Schilthuizen M."/>
            <person name="Schranz E."/>
            <person name="Heidstra R."/>
            <person name="Miyata K."/>
            <person name="Fedorova E."/>
            <person name="Kohlen W."/>
            <person name="Bisseling T."/>
            <person name="Smit S."/>
            <person name="Geurts R."/>
        </authorList>
    </citation>
    <scope>NUCLEOTIDE SEQUENCE [LARGE SCALE GENOMIC DNA]</scope>
    <source>
        <strain evidence="3">cv. WU1-14</strain>
    </source>
</reference>
<proteinExistence type="predicted"/>